<dbReference type="NCBIfam" id="TIGR01409">
    <property type="entry name" value="TAT_signal_seq"/>
    <property type="match status" value="1"/>
</dbReference>
<dbReference type="Proteomes" id="UP000533017">
    <property type="component" value="Unassembled WGS sequence"/>
</dbReference>
<dbReference type="PANTHER" id="PTHR30290">
    <property type="entry name" value="PERIPLASMIC BINDING COMPONENT OF ABC TRANSPORTER"/>
    <property type="match status" value="1"/>
</dbReference>
<dbReference type="InterPro" id="IPR019546">
    <property type="entry name" value="TAT_signal_bac_arc"/>
</dbReference>
<evidence type="ECO:0000313" key="3">
    <source>
        <dbReference type="EMBL" id="NYH85638.1"/>
    </source>
</evidence>
<evidence type="ECO:0000313" key="6">
    <source>
        <dbReference type="Proteomes" id="UP000533017"/>
    </source>
</evidence>
<evidence type="ECO:0000313" key="5">
    <source>
        <dbReference type="Proteomes" id="UP000199052"/>
    </source>
</evidence>
<dbReference type="RefSeq" id="WP_092882470.1">
    <property type="nucleotide sequence ID" value="NZ_FOOI01000003.1"/>
</dbReference>
<dbReference type="Gene3D" id="3.10.105.10">
    <property type="entry name" value="Dipeptide-binding Protein, Domain 3"/>
    <property type="match status" value="1"/>
</dbReference>
<feature type="region of interest" description="Disordered" evidence="1">
    <location>
        <begin position="31"/>
        <end position="58"/>
    </location>
</feature>
<dbReference type="AlphaFoldDB" id="A0A1I2N8Y6"/>
<dbReference type="CDD" id="cd08500">
    <property type="entry name" value="PBP2_NikA_DppA_OppA_like_4"/>
    <property type="match status" value="1"/>
</dbReference>
<dbReference type="Gene3D" id="3.40.190.10">
    <property type="entry name" value="Periplasmic binding protein-like II"/>
    <property type="match status" value="1"/>
</dbReference>
<dbReference type="Pfam" id="PF00496">
    <property type="entry name" value="SBP_bac_5"/>
    <property type="match status" value="1"/>
</dbReference>
<proteinExistence type="predicted"/>
<dbReference type="OrthoDB" id="3795999at2"/>
<dbReference type="Proteomes" id="UP000199052">
    <property type="component" value="Unassembled WGS sequence"/>
</dbReference>
<dbReference type="PANTHER" id="PTHR30290:SF62">
    <property type="entry name" value="OLIGOPEPTIDE ABC TRANSPORTER, PERIPLASMIC OLIGOPEPTIDE-BINDING PROTEIN"/>
    <property type="match status" value="1"/>
</dbReference>
<name>A0A1I2N8Y6_9ACTN</name>
<dbReference type="InterPro" id="IPR006311">
    <property type="entry name" value="TAT_signal"/>
</dbReference>
<dbReference type="EMBL" id="FOOI01000003">
    <property type="protein sequence ID" value="SFF99948.1"/>
    <property type="molecule type" value="Genomic_DNA"/>
</dbReference>
<dbReference type="InterPro" id="IPR000914">
    <property type="entry name" value="SBP_5_dom"/>
</dbReference>
<reference evidence="4 5" key="1">
    <citation type="submission" date="2016-10" db="EMBL/GenBank/DDBJ databases">
        <authorList>
            <person name="de Groot N.N."/>
        </authorList>
    </citation>
    <scope>NUCLEOTIDE SEQUENCE [LARGE SCALE GENOMIC DNA]</scope>
    <source>
        <strain evidence="4 5">CPCC 202808</strain>
    </source>
</reference>
<organism evidence="4 5">
    <name type="scientific">Actinopolymorpha cephalotaxi</name>
    <dbReference type="NCBI Taxonomy" id="504797"/>
    <lineage>
        <taxon>Bacteria</taxon>
        <taxon>Bacillati</taxon>
        <taxon>Actinomycetota</taxon>
        <taxon>Actinomycetes</taxon>
        <taxon>Propionibacteriales</taxon>
        <taxon>Actinopolymorphaceae</taxon>
        <taxon>Actinopolymorpha</taxon>
    </lineage>
</organism>
<evidence type="ECO:0000313" key="4">
    <source>
        <dbReference type="EMBL" id="SFF99948.1"/>
    </source>
</evidence>
<keyword evidence="6" id="KW-1185">Reference proteome</keyword>
<evidence type="ECO:0000256" key="1">
    <source>
        <dbReference type="SAM" id="MobiDB-lite"/>
    </source>
</evidence>
<dbReference type="SUPFAM" id="SSF53850">
    <property type="entry name" value="Periplasmic binding protein-like II"/>
    <property type="match status" value="1"/>
</dbReference>
<dbReference type="PROSITE" id="PS51318">
    <property type="entry name" value="TAT"/>
    <property type="match status" value="1"/>
</dbReference>
<dbReference type="GO" id="GO:1904680">
    <property type="term" value="F:peptide transmembrane transporter activity"/>
    <property type="evidence" value="ECO:0007669"/>
    <property type="project" value="TreeGrafter"/>
</dbReference>
<gene>
    <name evidence="3" type="ORF">FHR37_004489</name>
    <name evidence="4" type="ORF">SAMN05421678_103255</name>
</gene>
<protein>
    <submittedName>
        <fullName evidence="4">Peptide/nickel transport system substrate-binding protein</fullName>
    </submittedName>
</protein>
<dbReference type="EMBL" id="JACBZA010000001">
    <property type="protein sequence ID" value="NYH85638.1"/>
    <property type="molecule type" value="Genomic_DNA"/>
</dbReference>
<dbReference type="GO" id="GO:0015833">
    <property type="term" value="P:peptide transport"/>
    <property type="evidence" value="ECO:0007669"/>
    <property type="project" value="TreeGrafter"/>
</dbReference>
<sequence>MDPGSGLSRRGFLRASAAGAATVTLAACQAGGEAGGPPTRAAKRSNAKGSVTKPLPVPDRLHEAPALAARVKAGSLPPLGKRVPASPYVVPHRWQRPGKYGGTCYLTASTADDASIGQYMYGHSIVRWLNDGMDVGPGLAQSWEPNDDFTRWTFHFRKGLRWSDGAPFTTADIMYWWNDTVLNAEHPEVPPEEAVSGKGTVAKITAPDEFTLVLEFDSPAADTPDRLADTVNRSVGADWLLPHHYLRKFHPKYNPKITAKDWYVEHDNKANHLSNPDCPVTTGWHLTTYHEGRNAVWERNPYYWCVDQAGNQLPFIDRMVWTAVKDQEVMKLQYTQGKADFAEGQHTNIDLADVEGLKQAASRTGVQVWFWGSGSGSGSMFFFNYDYPDAAMRELIRKPEFRQALSHAYNRADVRKALYYNTGELTTGTLSPKAPEFQVNAESRKLYRSWRDSYVTYDPEKAKAILDRIGVVDKDGDGYREKPDGSKLVVRLDYPADTAKANIRKNDFLRKDWNAVGIRTEINPVAPTAWSDMWSRGELMSNTAWEIGGGGIMSWPSWVIPTIPDTWAPLHGQAYIMRSGDPAALRKERDVSPWKRHPPWVLPEKGGPVERLWNLYGQARLETDPLRRNRLLWDMARVHIKDGPFFLGVVADYPQVILVKKELQNVPRRENLFLGGQINTWDIPVPAIYEPEAWFWSDPDNHS</sequence>
<reference evidence="3 6" key="2">
    <citation type="submission" date="2020-07" db="EMBL/GenBank/DDBJ databases">
        <title>Sequencing the genomes of 1000 actinobacteria strains.</title>
        <authorList>
            <person name="Klenk H.-P."/>
        </authorList>
    </citation>
    <scope>NUCLEOTIDE SEQUENCE [LARGE SCALE GENOMIC DNA]</scope>
    <source>
        <strain evidence="3 6">DSM 45117</strain>
    </source>
</reference>
<dbReference type="InterPro" id="IPR039424">
    <property type="entry name" value="SBP_5"/>
</dbReference>
<feature type="domain" description="Solute-binding protein family 5" evidence="2">
    <location>
        <begin position="135"/>
        <end position="539"/>
    </location>
</feature>
<dbReference type="STRING" id="504797.SAMN05421678_103255"/>
<accession>A0A1I2N8Y6</accession>
<evidence type="ECO:0000259" key="2">
    <source>
        <dbReference type="Pfam" id="PF00496"/>
    </source>
</evidence>